<dbReference type="GO" id="GO:0045892">
    <property type="term" value="P:negative regulation of DNA-templated transcription"/>
    <property type="evidence" value="ECO:0007669"/>
    <property type="project" value="UniProtKB-UniRule"/>
</dbReference>
<keyword evidence="7" id="KW-0862">Zinc</keyword>
<dbReference type="PANTHER" id="PTHR30455">
    <property type="entry name" value="TRANSCRIPTIONAL REPRESSOR NRDR"/>
    <property type="match status" value="1"/>
</dbReference>
<sequence>MRCPFCQFPDNRVLESRSAESGQSVRRRRECLRCNRRFTTYERIEFVPIIVIKRNGDRESFDRSKLLKGIVRACEKTGIPHPQLEGLVDEIEAELQQQAVREVHTQEIGELVLKHLRQLNEVAYIRFASVYKQFKGIKDFLEILNHLQTSSLETDAEPGSNHATTGYGDGHRDEQGERLRESDQPWQTTVSSSNH</sequence>
<organism evidence="10 11">
    <name type="scientific">Thermocoleostomius sinensis A174</name>
    <dbReference type="NCBI Taxonomy" id="2016057"/>
    <lineage>
        <taxon>Bacteria</taxon>
        <taxon>Bacillati</taxon>
        <taxon>Cyanobacteriota</taxon>
        <taxon>Cyanophyceae</taxon>
        <taxon>Oculatellales</taxon>
        <taxon>Oculatellaceae</taxon>
        <taxon>Thermocoleostomius</taxon>
    </lineage>
</organism>
<dbReference type="RefSeq" id="WP_268608371.1">
    <property type="nucleotide sequence ID" value="NZ_CP113797.1"/>
</dbReference>
<comment type="cofactor">
    <cofactor evidence="7">
        <name>Zn(2+)</name>
        <dbReference type="ChEBI" id="CHEBI:29105"/>
    </cofactor>
    <text evidence="7">Binds 1 zinc ion.</text>
</comment>
<comment type="function">
    <text evidence="7">Negatively regulates transcription of bacterial ribonucleotide reductase nrd genes and operons by binding to NrdR-boxes.</text>
</comment>
<dbReference type="PANTHER" id="PTHR30455:SF2">
    <property type="entry name" value="TRANSCRIPTIONAL REPRESSOR NRDR"/>
    <property type="match status" value="1"/>
</dbReference>
<dbReference type="NCBIfam" id="TIGR00244">
    <property type="entry name" value="transcriptional regulator NrdR"/>
    <property type="match status" value="1"/>
</dbReference>
<feature type="region of interest" description="Disordered" evidence="8">
    <location>
        <begin position="152"/>
        <end position="195"/>
    </location>
</feature>
<dbReference type="Proteomes" id="UP001163152">
    <property type="component" value="Chromosome"/>
</dbReference>
<reference evidence="10" key="1">
    <citation type="submission" date="2022-12" db="EMBL/GenBank/DDBJ databases">
        <title>Polyphasic identification of a Novel Hot-Spring Cyanobacterium Ocullathermofonsia sinensis gen nov. sp. nov. and Genomic Insights on its Adaptations to the Thermal Habitat.</title>
        <authorList>
            <person name="Daroch M."/>
            <person name="Tang J."/>
            <person name="Jiang Y."/>
        </authorList>
    </citation>
    <scope>NUCLEOTIDE SEQUENCE</scope>
    <source>
        <strain evidence="10">PKUAC-SCTA174</strain>
    </source>
</reference>
<keyword evidence="4 7" id="KW-0805">Transcription regulation</keyword>
<dbReference type="InterPro" id="IPR003796">
    <property type="entry name" value="RNR_NrdR-like"/>
</dbReference>
<keyword evidence="5 7" id="KW-0238">DNA-binding</keyword>
<feature type="compositionally biased region" description="Basic and acidic residues" evidence="8">
    <location>
        <begin position="169"/>
        <end position="183"/>
    </location>
</feature>
<comment type="similarity">
    <text evidence="7">Belongs to the NrdR family.</text>
</comment>
<evidence type="ECO:0000256" key="2">
    <source>
        <dbReference type="ARBA" id="ARBA00022741"/>
    </source>
</evidence>
<dbReference type="InterPro" id="IPR005144">
    <property type="entry name" value="ATP-cone_dom"/>
</dbReference>
<keyword evidence="7" id="KW-0479">Metal-binding</keyword>
<evidence type="ECO:0000256" key="1">
    <source>
        <dbReference type="ARBA" id="ARBA00022491"/>
    </source>
</evidence>
<dbReference type="GO" id="GO:0005524">
    <property type="term" value="F:ATP binding"/>
    <property type="evidence" value="ECO:0007669"/>
    <property type="project" value="UniProtKB-UniRule"/>
</dbReference>
<name>A0A9E8ZI31_9CYAN</name>
<keyword evidence="3 7" id="KW-0067">ATP-binding</keyword>
<keyword evidence="6 7" id="KW-0804">Transcription</keyword>
<dbReference type="AlphaFoldDB" id="A0A9E8ZI31"/>
<dbReference type="GO" id="GO:0008270">
    <property type="term" value="F:zinc ion binding"/>
    <property type="evidence" value="ECO:0007669"/>
    <property type="project" value="UniProtKB-UniRule"/>
</dbReference>
<dbReference type="Pfam" id="PF22811">
    <property type="entry name" value="Zn_ribbon_NrdR"/>
    <property type="match status" value="1"/>
</dbReference>
<evidence type="ECO:0000256" key="4">
    <source>
        <dbReference type="ARBA" id="ARBA00023015"/>
    </source>
</evidence>
<evidence type="ECO:0000313" key="10">
    <source>
        <dbReference type="EMBL" id="WAL58916.1"/>
    </source>
</evidence>
<keyword evidence="11" id="KW-1185">Reference proteome</keyword>
<dbReference type="PROSITE" id="PS51161">
    <property type="entry name" value="ATP_CONE"/>
    <property type="match status" value="1"/>
</dbReference>
<dbReference type="GO" id="GO:0003677">
    <property type="term" value="F:DNA binding"/>
    <property type="evidence" value="ECO:0007669"/>
    <property type="project" value="UniProtKB-KW"/>
</dbReference>
<dbReference type="InterPro" id="IPR055173">
    <property type="entry name" value="NrdR-like_N"/>
</dbReference>
<accession>A0A9E8ZI31</accession>
<evidence type="ECO:0000256" key="3">
    <source>
        <dbReference type="ARBA" id="ARBA00022840"/>
    </source>
</evidence>
<feature type="zinc finger region" evidence="7">
    <location>
        <begin position="3"/>
        <end position="34"/>
    </location>
</feature>
<evidence type="ECO:0000256" key="8">
    <source>
        <dbReference type="SAM" id="MobiDB-lite"/>
    </source>
</evidence>
<keyword evidence="7" id="KW-0863">Zinc-finger</keyword>
<evidence type="ECO:0000256" key="7">
    <source>
        <dbReference type="HAMAP-Rule" id="MF_00440"/>
    </source>
</evidence>
<dbReference type="HAMAP" id="MF_00440">
    <property type="entry name" value="NrdR"/>
    <property type="match status" value="1"/>
</dbReference>
<dbReference type="Pfam" id="PF03477">
    <property type="entry name" value="ATP-cone"/>
    <property type="match status" value="1"/>
</dbReference>
<evidence type="ECO:0000256" key="5">
    <source>
        <dbReference type="ARBA" id="ARBA00023125"/>
    </source>
</evidence>
<dbReference type="EMBL" id="CP113797">
    <property type="protein sequence ID" value="WAL58916.1"/>
    <property type="molecule type" value="Genomic_DNA"/>
</dbReference>
<evidence type="ECO:0000256" key="6">
    <source>
        <dbReference type="ARBA" id="ARBA00023163"/>
    </source>
</evidence>
<keyword evidence="2 7" id="KW-0547">Nucleotide-binding</keyword>
<proteinExistence type="inferred from homology"/>
<dbReference type="KEGG" id="tsin:OXH18_17285"/>
<keyword evidence="1 7" id="KW-0678">Repressor</keyword>
<evidence type="ECO:0000259" key="9">
    <source>
        <dbReference type="PROSITE" id="PS51161"/>
    </source>
</evidence>
<evidence type="ECO:0000313" key="11">
    <source>
        <dbReference type="Proteomes" id="UP001163152"/>
    </source>
</evidence>
<feature type="domain" description="ATP-cone" evidence="9">
    <location>
        <begin position="49"/>
        <end position="139"/>
    </location>
</feature>
<gene>
    <name evidence="7 10" type="primary">nrdR</name>
    <name evidence="10" type="ORF">OXH18_17285</name>
</gene>
<feature type="compositionally biased region" description="Polar residues" evidence="8">
    <location>
        <begin position="184"/>
        <end position="195"/>
    </location>
</feature>
<protein>
    <recommendedName>
        <fullName evidence="7">Transcriptional repressor NrdR</fullName>
    </recommendedName>
</protein>